<evidence type="ECO:0000313" key="1">
    <source>
        <dbReference type="EMBL" id="MQW31329.1"/>
    </source>
</evidence>
<gene>
    <name evidence="1" type="ORF">GHK53_00155</name>
</gene>
<dbReference type="AlphaFoldDB" id="A0AAW9TFS4"/>
<reference evidence="1 2" key="1">
    <citation type="journal article" date="2013" name="Genome Biol.">
        <title>Comparative genomics of the core and accessory genomes of 48 Sinorhizobium strains comprising five genospecies.</title>
        <authorList>
            <person name="Sugawara M."/>
            <person name="Epstein B."/>
            <person name="Badgley B.D."/>
            <person name="Unno T."/>
            <person name="Xu L."/>
            <person name="Reese J."/>
            <person name="Gyaneshwar P."/>
            <person name="Denny R."/>
            <person name="Mudge J."/>
            <person name="Bharti A.K."/>
            <person name="Farmer A.D."/>
            <person name="May G.D."/>
            <person name="Woodward J.E."/>
            <person name="Medigue C."/>
            <person name="Vallenet D."/>
            <person name="Lajus A."/>
            <person name="Rouy Z."/>
            <person name="Martinez-Vaz B."/>
            <person name="Tiffin P."/>
            <person name="Young N.D."/>
            <person name="Sadowsky M.J."/>
        </authorList>
    </citation>
    <scope>NUCLEOTIDE SEQUENCE [LARGE SCALE GENOMIC DNA]</scope>
    <source>
        <strain evidence="1 2">N6B1</strain>
    </source>
</reference>
<proteinExistence type="predicted"/>
<accession>A0AAW9TFS4</accession>
<comment type="caution">
    <text evidence="1">The sequence shown here is derived from an EMBL/GenBank/DDBJ whole genome shotgun (WGS) entry which is preliminary data.</text>
</comment>
<sequence length="86" mass="9506">MISRLVHRSRRALSCASAVILGVTLVKDDARRSPGSRAEDGSTAGLSEIRPKIYLGIDCSRELSRRDVEAVEVFSFLTAIERRFIA</sequence>
<name>A0AAW9TFS4_RHIML</name>
<dbReference type="Proteomes" id="UP000429484">
    <property type="component" value="Unassembled WGS sequence"/>
</dbReference>
<dbReference type="EMBL" id="WISR01000002">
    <property type="protein sequence ID" value="MQW31329.1"/>
    <property type="molecule type" value="Genomic_DNA"/>
</dbReference>
<evidence type="ECO:0000313" key="2">
    <source>
        <dbReference type="Proteomes" id="UP000429484"/>
    </source>
</evidence>
<organism evidence="1 2">
    <name type="scientific">Rhizobium meliloti</name>
    <name type="common">Ensifer meliloti</name>
    <name type="synonym">Sinorhizobium meliloti</name>
    <dbReference type="NCBI Taxonomy" id="382"/>
    <lineage>
        <taxon>Bacteria</taxon>
        <taxon>Pseudomonadati</taxon>
        <taxon>Pseudomonadota</taxon>
        <taxon>Alphaproteobacteria</taxon>
        <taxon>Hyphomicrobiales</taxon>
        <taxon>Rhizobiaceae</taxon>
        <taxon>Sinorhizobium/Ensifer group</taxon>
        <taxon>Sinorhizobium</taxon>
    </lineage>
</organism>
<protein>
    <submittedName>
        <fullName evidence="1">Uncharacterized protein</fullName>
    </submittedName>
</protein>